<feature type="region of interest" description="Disordered" evidence="1">
    <location>
        <begin position="340"/>
        <end position="373"/>
    </location>
</feature>
<organism evidence="2 3">
    <name type="scientific">Drosophila lebanonensis</name>
    <name type="common">Fruit fly</name>
    <name type="synonym">Scaptodrosophila lebanonensis</name>
    <dbReference type="NCBI Taxonomy" id="7225"/>
    <lineage>
        <taxon>Eukaryota</taxon>
        <taxon>Metazoa</taxon>
        <taxon>Ecdysozoa</taxon>
        <taxon>Arthropoda</taxon>
        <taxon>Hexapoda</taxon>
        <taxon>Insecta</taxon>
        <taxon>Pterygota</taxon>
        <taxon>Neoptera</taxon>
        <taxon>Endopterygota</taxon>
        <taxon>Diptera</taxon>
        <taxon>Brachycera</taxon>
        <taxon>Muscomorpha</taxon>
        <taxon>Ephydroidea</taxon>
        <taxon>Drosophilidae</taxon>
        <taxon>Scaptodrosophila</taxon>
    </lineage>
</organism>
<feature type="region of interest" description="Disordered" evidence="1">
    <location>
        <begin position="1"/>
        <end position="24"/>
    </location>
</feature>
<feature type="compositionally biased region" description="Low complexity" evidence="1">
    <location>
        <begin position="428"/>
        <end position="444"/>
    </location>
</feature>
<evidence type="ECO:0000313" key="3">
    <source>
        <dbReference type="RefSeq" id="XP_030376425.1"/>
    </source>
</evidence>
<protein>
    <submittedName>
        <fullName evidence="3">Uncharacterized protein LOC115625504</fullName>
    </submittedName>
</protein>
<sequence>MFPKKTQAKKFNSVPETNPGVSSREFIGIPDREFTATTAVADADKAREQDQQALLAPTEEPPVTAINLVQVIRREINDILTGGSFKHDLAEEMLLLNNSQQVGESNESMAQRLLQQTNYVKLDDLKDIVDKLISRNVVQSALSNYNTKFAETIKILKDHGEHQAEIHKQTMLKLQDQLDMLRGRIDTLEHVTHQMQKFNIDKQVERAVQELGLAIAPTSSATKQGVKPPPPPPPMQQSSAKIKAKPKSRSAVALPRSRKTSVVHLPPPSTFQSSDTESENLVVPSAAQNVMQQEDKIRAYDELIRKYDRQMTLVSSSGTITQTRLTPSITGLLDAAQTKATVPTVAPKRHEEQPLDTARREQSAHDRQQRDKFERHAAEQRLFETNLLMYHKSPFTMQLNSRKDSFPNALRDQLMVPQQPQRRARAPGGSASQRSTSTQSARQGMQRHRPSQSHQSSVQQQRYPRPSDGSSDWLFEQ</sequence>
<name>A0A6J2TLP0_DROLE</name>
<feature type="compositionally biased region" description="Basic and acidic residues" evidence="1">
    <location>
        <begin position="348"/>
        <end position="373"/>
    </location>
</feature>
<dbReference type="Proteomes" id="UP000504634">
    <property type="component" value="Unplaced"/>
</dbReference>
<proteinExistence type="predicted"/>
<dbReference type="OrthoDB" id="7872760at2759"/>
<feature type="region of interest" description="Disordered" evidence="1">
    <location>
        <begin position="416"/>
        <end position="477"/>
    </location>
</feature>
<reference evidence="3" key="1">
    <citation type="submission" date="2025-08" db="UniProtKB">
        <authorList>
            <consortium name="RefSeq"/>
        </authorList>
    </citation>
    <scope>IDENTIFICATION</scope>
    <source>
        <strain evidence="3">11010-0011.00</strain>
        <tissue evidence="3">Whole body</tissue>
    </source>
</reference>
<evidence type="ECO:0000256" key="1">
    <source>
        <dbReference type="SAM" id="MobiDB-lite"/>
    </source>
</evidence>
<dbReference type="RefSeq" id="XP_030376425.1">
    <property type="nucleotide sequence ID" value="XM_030520565.1"/>
</dbReference>
<gene>
    <name evidence="3" type="primary">LOC115625504</name>
</gene>
<feature type="compositionally biased region" description="Low complexity" evidence="1">
    <location>
        <begin position="452"/>
        <end position="462"/>
    </location>
</feature>
<accession>A0A6J2TLP0</accession>
<evidence type="ECO:0000313" key="2">
    <source>
        <dbReference type="Proteomes" id="UP000504634"/>
    </source>
</evidence>
<dbReference type="GeneID" id="115625504"/>
<dbReference type="AlphaFoldDB" id="A0A6J2TLP0"/>
<keyword evidence="2" id="KW-1185">Reference proteome</keyword>
<feature type="region of interest" description="Disordered" evidence="1">
    <location>
        <begin position="217"/>
        <end position="279"/>
    </location>
</feature>